<reference evidence="5 6" key="1">
    <citation type="submission" date="2019-02" db="EMBL/GenBank/DDBJ databases">
        <title>Paenibacillus sp. nov., isolated from surface-sterilized tissue of Thalictrum simplex L.</title>
        <authorList>
            <person name="Tuo L."/>
        </authorList>
    </citation>
    <scope>NUCLEOTIDE SEQUENCE [LARGE SCALE GENOMIC DNA]</scope>
    <source>
        <strain evidence="5 6">N2SHLJ1</strain>
    </source>
</reference>
<feature type="domain" description="Transketolase N-terminal" evidence="4">
    <location>
        <begin position="37"/>
        <end position="268"/>
    </location>
</feature>
<dbReference type="Proteomes" id="UP000293142">
    <property type="component" value="Unassembled WGS sequence"/>
</dbReference>
<dbReference type="CDD" id="cd02012">
    <property type="entry name" value="TPP_TK"/>
    <property type="match status" value="1"/>
</dbReference>
<sequence>MKMMKDTAMIRPGGSAFDKPLDELLLNLKKNVFRMAEAAGGGYVSQGLCAAEMVAALFYRVLRLDPNHPEWPDRDRFLLSVGHYAIGVYAAMAELGFFPPEKLDTYSMDGSELEMIGSEITPGVEITGGSLGQGLSQGIGLALGAKLRNQPWRVYVLMSDGELEEGQTWEAAMVAKHHKLDQLTVIVDVNDMQADGRIGDVTGILPIAEKWQAFGWNVIEMNGNDIDSVLKALQNSAVVKDLPTVIIANTIMGNGVSFLADRTDVHYVKWSHEQTQLAIADLEAREVRHS</sequence>
<dbReference type="Pfam" id="PF00456">
    <property type="entry name" value="Transketolase_N"/>
    <property type="match status" value="1"/>
</dbReference>
<evidence type="ECO:0000256" key="1">
    <source>
        <dbReference type="ARBA" id="ARBA00001964"/>
    </source>
</evidence>
<dbReference type="Gene3D" id="3.40.50.970">
    <property type="match status" value="1"/>
</dbReference>
<evidence type="ECO:0000256" key="3">
    <source>
        <dbReference type="ARBA" id="ARBA00023052"/>
    </source>
</evidence>
<evidence type="ECO:0000313" key="5">
    <source>
        <dbReference type="EMBL" id="TBL81238.1"/>
    </source>
</evidence>
<dbReference type="PANTHER" id="PTHR47514:SF1">
    <property type="entry name" value="TRANSKETOLASE N-TERMINAL SECTION-RELATED"/>
    <property type="match status" value="1"/>
</dbReference>
<protein>
    <submittedName>
        <fullName evidence="5">Transketolase</fullName>
    </submittedName>
</protein>
<name>A0A4Q9DZ89_9BACL</name>
<dbReference type="PANTHER" id="PTHR47514">
    <property type="entry name" value="TRANSKETOLASE N-TERMINAL SECTION-RELATED"/>
    <property type="match status" value="1"/>
</dbReference>
<gene>
    <name evidence="5" type="ORF">EYB31_03880</name>
</gene>
<dbReference type="EMBL" id="SIRE01000003">
    <property type="protein sequence ID" value="TBL81238.1"/>
    <property type="molecule type" value="Genomic_DNA"/>
</dbReference>
<keyword evidence="6" id="KW-1185">Reference proteome</keyword>
<keyword evidence="3" id="KW-0786">Thiamine pyrophosphate</keyword>
<organism evidence="5 6">
    <name type="scientific">Paenibacillus thalictri</name>
    <dbReference type="NCBI Taxonomy" id="2527873"/>
    <lineage>
        <taxon>Bacteria</taxon>
        <taxon>Bacillati</taxon>
        <taxon>Bacillota</taxon>
        <taxon>Bacilli</taxon>
        <taxon>Bacillales</taxon>
        <taxon>Paenibacillaceae</taxon>
        <taxon>Paenibacillus</taxon>
    </lineage>
</organism>
<proteinExistence type="inferred from homology"/>
<evidence type="ECO:0000313" key="6">
    <source>
        <dbReference type="Proteomes" id="UP000293142"/>
    </source>
</evidence>
<dbReference type="InterPro" id="IPR005474">
    <property type="entry name" value="Transketolase_N"/>
</dbReference>
<evidence type="ECO:0000259" key="4">
    <source>
        <dbReference type="Pfam" id="PF00456"/>
    </source>
</evidence>
<dbReference type="SUPFAM" id="SSF52518">
    <property type="entry name" value="Thiamin diphosphate-binding fold (THDP-binding)"/>
    <property type="match status" value="1"/>
</dbReference>
<dbReference type="InterPro" id="IPR029061">
    <property type="entry name" value="THDP-binding"/>
</dbReference>
<comment type="caution">
    <text evidence="5">The sequence shown here is derived from an EMBL/GenBank/DDBJ whole genome shotgun (WGS) entry which is preliminary data.</text>
</comment>
<dbReference type="AlphaFoldDB" id="A0A4Q9DZ89"/>
<evidence type="ECO:0000256" key="2">
    <source>
        <dbReference type="ARBA" id="ARBA00007131"/>
    </source>
</evidence>
<comment type="similarity">
    <text evidence="2">Belongs to the transketolase family.</text>
</comment>
<comment type="cofactor">
    <cofactor evidence="1">
        <name>thiamine diphosphate</name>
        <dbReference type="ChEBI" id="CHEBI:58937"/>
    </cofactor>
</comment>
<dbReference type="OrthoDB" id="8732661at2"/>
<accession>A0A4Q9DZ89</accession>